<accession>S0JN97</accession>
<dbReference type="GO" id="GO:0005886">
    <property type="term" value="C:plasma membrane"/>
    <property type="evidence" value="ECO:0007669"/>
    <property type="project" value="UniProtKB-SubCell"/>
</dbReference>
<evidence type="ECO:0000256" key="8">
    <source>
        <dbReference type="SAM" id="Phobius"/>
    </source>
</evidence>
<keyword evidence="7" id="KW-0012">Acyltransferase</keyword>
<gene>
    <name evidence="9" type="ORF">OMQ_00697</name>
</gene>
<feature type="transmembrane region" description="Helical" evidence="8">
    <location>
        <begin position="307"/>
        <end position="324"/>
    </location>
</feature>
<sequence>MRFETISFVTIFLPIMLILYYSASRFLRIQNVILLLGSMLFYYIGTMHRFSFIILLSCIVWNWLAGIYIEYESNKGKNAKLALIISISGNVLLLFVCRLLDLFPSITNQLFNNWLLPLGISWFILQGIGYCIEVFLKEVSAEKNIFTIAFYLLFFPKIAYGPLIDFSMMKQQINKRIFQLKIFEEGSQRFIIGLAKKVLIADQFSYFLNYAFVQSSLDNAVTQPSVLLMWFALLVNGMFYYFTLSGYADMAIGLAKMFGFILPENFSSPFVATSLTEFWKRWNMTVIRWFRKYFSNLVNLNKNRDQIIVNLLIVWLLIGLWQGLGWQFVLWGAFNFVVLIVEHFFYFNEIKSHIILRRFYTILLVFLGFIFLRTESLYHVGQFFGDLLGLNNNGFYDARVFAFLKELWLPFLAASYIMFVHPIIKDRIATNNMVRVGNIIGIIFLYVLCLLFMLLGFQLDQLFV</sequence>
<feature type="transmembrane region" description="Helical" evidence="8">
    <location>
        <begin position="52"/>
        <end position="69"/>
    </location>
</feature>
<evidence type="ECO:0000256" key="5">
    <source>
        <dbReference type="ARBA" id="ARBA00022989"/>
    </source>
</evidence>
<comment type="subcellular location">
    <subcellularLocation>
        <location evidence="1">Cell membrane</location>
        <topology evidence="1">Multi-pass membrane protein</topology>
    </subcellularLocation>
</comment>
<dbReference type="Pfam" id="PF03062">
    <property type="entry name" value="MBOAT"/>
    <property type="match status" value="1"/>
</dbReference>
<dbReference type="GO" id="GO:0016746">
    <property type="term" value="F:acyltransferase activity"/>
    <property type="evidence" value="ECO:0007669"/>
    <property type="project" value="UniProtKB-KW"/>
</dbReference>
<feature type="transmembrane region" description="Helical" evidence="8">
    <location>
        <begin position="359"/>
        <end position="380"/>
    </location>
</feature>
<dbReference type="PANTHER" id="PTHR13285:SF18">
    <property type="entry name" value="PROTEIN-CYSTEINE N-PALMITOYLTRANSFERASE RASP"/>
    <property type="match status" value="1"/>
</dbReference>
<dbReference type="OrthoDB" id="9805788at2"/>
<dbReference type="Proteomes" id="UP000014136">
    <property type="component" value="Unassembled WGS sequence"/>
</dbReference>
<feature type="transmembrane region" description="Helical" evidence="8">
    <location>
        <begin position="228"/>
        <end position="248"/>
    </location>
</feature>
<proteinExistence type="inferred from homology"/>
<dbReference type="PANTHER" id="PTHR13285">
    <property type="entry name" value="ACYLTRANSFERASE"/>
    <property type="match status" value="1"/>
</dbReference>
<feature type="transmembrane region" description="Helical" evidence="8">
    <location>
        <begin position="115"/>
        <end position="136"/>
    </location>
</feature>
<keyword evidence="4 8" id="KW-0812">Transmembrane</keyword>
<keyword evidence="6 7" id="KW-0472">Membrane</keyword>
<evidence type="ECO:0000256" key="7">
    <source>
        <dbReference type="PIRNR" id="PIRNR016636"/>
    </source>
</evidence>
<evidence type="ECO:0000256" key="6">
    <source>
        <dbReference type="ARBA" id="ARBA00023136"/>
    </source>
</evidence>
<evidence type="ECO:0000256" key="4">
    <source>
        <dbReference type="ARBA" id="ARBA00022692"/>
    </source>
</evidence>
<reference evidence="9 10" key="1">
    <citation type="submission" date="2013-03" db="EMBL/GenBank/DDBJ databases">
        <title>The Genome Sequence of Enterococcus saccharolyticus ATCC_43076 (Illumina only assembly).</title>
        <authorList>
            <consortium name="The Broad Institute Genomics Platform"/>
            <consortium name="The Broad Institute Genome Sequencing Center for Infectious Disease"/>
            <person name="Earl A."/>
            <person name="Russ C."/>
            <person name="Gilmore M."/>
            <person name="Surin D."/>
            <person name="Walker B."/>
            <person name="Young S."/>
            <person name="Zeng Q."/>
            <person name="Gargeya S."/>
            <person name="Fitzgerald M."/>
            <person name="Haas B."/>
            <person name="Abouelleil A."/>
            <person name="Allen A.W."/>
            <person name="Alvarado L."/>
            <person name="Arachchi H.M."/>
            <person name="Berlin A.M."/>
            <person name="Chapman S.B."/>
            <person name="Gainer-Dewar J."/>
            <person name="Goldberg J."/>
            <person name="Griggs A."/>
            <person name="Gujja S."/>
            <person name="Hansen M."/>
            <person name="Howarth C."/>
            <person name="Imamovic A."/>
            <person name="Ireland A."/>
            <person name="Larimer J."/>
            <person name="McCowan C."/>
            <person name="Murphy C."/>
            <person name="Pearson M."/>
            <person name="Poon T.W."/>
            <person name="Priest M."/>
            <person name="Roberts A."/>
            <person name="Saif S."/>
            <person name="Shea T."/>
            <person name="Sisk P."/>
            <person name="Sykes S."/>
            <person name="Wortman J."/>
            <person name="Nusbaum C."/>
            <person name="Birren B."/>
        </authorList>
    </citation>
    <scope>NUCLEOTIDE SEQUENCE [LARGE SCALE GENOMIC DNA]</scope>
    <source>
        <strain evidence="9 10">ATCC 43076</strain>
    </source>
</reference>
<name>S0JN97_9ENTE</name>
<dbReference type="PIRSF" id="PIRSF016636">
    <property type="entry name" value="AlgI_DltB"/>
    <property type="match status" value="1"/>
</dbReference>
<dbReference type="eggNOG" id="COG1696">
    <property type="taxonomic scope" value="Bacteria"/>
</dbReference>
<evidence type="ECO:0000256" key="1">
    <source>
        <dbReference type="ARBA" id="ARBA00004651"/>
    </source>
</evidence>
<dbReference type="InterPro" id="IPR024194">
    <property type="entry name" value="Ac/AlaTfrase_AlgI/DltB"/>
</dbReference>
<evidence type="ECO:0000256" key="2">
    <source>
        <dbReference type="ARBA" id="ARBA00010323"/>
    </source>
</evidence>
<evidence type="ECO:0000313" key="9">
    <source>
        <dbReference type="EMBL" id="EOT30005.1"/>
    </source>
</evidence>
<dbReference type="STRING" id="41997.RV16_GL001900"/>
<protein>
    <submittedName>
        <fullName evidence="9">Uncharacterized protein</fullName>
    </submittedName>
</protein>
<dbReference type="InterPro" id="IPR051085">
    <property type="entry name" value="MB_O-acyltransferase"/>
</dbReference>
<feature type="transmembrane region" description="Helical" evidence="8">
    <location>
        <begin position="81"/>
        <end position="103"/>
    </location>
</feature>
<keyword evidence="5 8" id="KW-1133">Transmembrane helix</keyword>
<feature type="transmembrane region" description="Helical" evidence="8">
    <location>
        <begin position="330"/>
        <end position="347"/>
    </location>
</feature>
<dbReference type="PATRIC" id="fig|1139996.3.peg.692"/>
<dbReference type="RefSeq" id="WP_016174503.1">
    <property type="nucleotide sequence ID" value="NZ_KE136389.1"/>
</dbReference>
<dbReference type="EMBL" id="AHYT01000002">
    <property type="protein sequence ID" value="EOT30005.1"/>
    <property type="molecule type" value="Genomic_DNA"/>
</dbReference>
<feature type="transmembrane region" description="Helical" evidence="8">
    <location>
        <begin position="400"/>
        <end position="424"/>
    </location>
</feature>
<dbReference type="AlphaFoldDB" id="S0JN97"/>
<dbReference type="PIRSF" id="PIRSF500217">
    <property type="entry name" value="AlgI"/>
    <property type="match status" value="1"/>
</dbReference>
<keyword evidence="7" id="KW-0808">Transferase</keyword>
<comment type="caution">
    <text evidence="9">The sequence shown here is derived from an EMBL/GenBank/DDBJ whole genome shotgun (WGS) entry which is preliminary data.</text>
</comment>
<evidence type="ECO:0000256" key="3">
    <source>
        <dbReference type="ARBA" id="ARBA00022475"/>
    </source>
</evidence>
<organism evidence="9 10">
    <name type="scientific">Enterococcus saccharolyticus subsp. saccharolyticus ATCC 43076</name>
    <dbReference type="NCBI Taxonomy" id="1139996"/>
    <lineage>
        <taxon>Bacteria</taxon>
        <taxon>Bacillati</taxon>
        <taxon>Bacillota</taxon>
        <taxon>Bacilli</taxon>
        <taxon>Lactobacillales</taxon>
        <taxon>Enterococcaceae</taxon>
        <taxon>Enterococcus</taxon>
    </lineage>
</organism>
<dbReference type="GO" id="GO:0042121">
    <property type="term" value="P:alginic acid biosynthetic process"/>
    <property type="evidence" value="ECO:0007669"/>
    <property type="project" value="InterPro"/>
</dbReference>
<keyword evidence="10" id="KW-1185">Reference proteome</keyword>
<feature type="transmembrane region" description="Helical" evidence="8">
    <location>
        <begin position="5"/>
        <end position="23"/>
    </location>
</feature>
<dbReference type="InterPro" id="IPR028362">
    <property type="entry name" value="AlgI"/>
</dbReference>
<comment type="similarity">
    <text evidence="2 7">Belongs to the membrane-bound acyltransferase family.</text>
</comment>
<keyword evidence="3 7" id="KW-1003">Cell membrane</keyword>
<feature type="transmembrane region" description="Helical" evidence="8">
    <location>
        <begin position="148"/>
        <end position="169"/>
    </location>
</feature>
<feature type="transmembrane region" description="Helical" evidence="8">
    <location>
        <begin position="436"/>
        <end position="457"/>
    </location>
</feature>
<evidence type="ECO:0000313" key="10">
    <source>
        <dbReference type="Proteomes" id="UP000014136"/>
    </source>
</evidence>
<dbReference type="InterPro" id="IPR004299">
    <property type="entry name" value="MBOAT_fam"/>
</dbReference>
<dbReference type="HOGENOM" id="CLU_025255_1_3_9"/>